<dbReference type="OMA" id="RVYCTLQ"/>
<dbReference type="InterPro" id="IPR003613">
    <property type="entry name" value="Ubox_domain"/>
</dbReference>
<dbReference type="GO" id="GO:0016567">
    <property type="term" value="P:protein ubiquitination"/>
    <property type="evidence" value="ECO:0007669"/>
    <property type="project" value="UniProtKB-UniPathway"/>
</dbReference>
<dbReference type="Proteomes" id="UP000295252">
    <property type="component" value="Chromosome I"/>
</dbReference>
<keyword evidence="5" id="KW-0677">Repeat</keyword>
<evidence type="ECO:0000256" key="3">
    <source>
        <dbReference type="ARBA" id="ARBA00012483"/>
    </source>
</evidence>
<proteinExistence type="predicted"/>
<dbReference type="InterPro" id="IPR000225">
    <property type="entry name" value="Armadillo"/>
</dbReference>
<comment type="catalytic activity">
    <reaction evidence="1">
        <text>S-ubiquitinyl-[E2 ubiquitin-conjugating enzyme]-L-cysteine + [acceptor protein]-L-lysine = [E2 ubiquitin-conjugating enzyme]-L-cysteine + N(6)-ubiquitinyl-[acceptor protein]-L-lysine.</text>
        <dbReference type="EC" id="2.3.2.27"/>
    </reaction>
</comment>
<evidence type="ECO:0000256" key="5">
    <source>
        <dbReference type="ARBA" id="ARBA00022737"/>
    </source>
</evidence>
<dbReference type="Gene3D" id="3.30.40.10">
    <property type="entry name" value="Zinc/RING finger domain, C3HC4 (zinc finger)"/>
    <property type="match status" value="1"/>
</dbReference>
<dbReference type="EMBL" id="HG739120">
    <property type="protein sequence ID" value="CDP09203.1"/>
    <property type="molecule type" value="Genomic_DNA"/>
</dbReference>
<evidence type="ECO:0000313" key="8">
    <source>
        <dbReference type="Proteomes" id="UP000295252"/>
    </source>
</evidence>
<dbReference type="SUPFAM" id="SSF57850">
    <property type="entry name" value="RING/U-box"/>
    <property type="match status" value="1"/>
</dbReference>
<dbReference type="PROSITE" id="PS51698">
    <property type="entry name" value="U_BOX"/>
    <property type="match status" value="1"/>
</dbReference>
<dbReference type="InterPro" id="IPR013083">
    <property type="entry name" value="Znf_RING/FYVE/PHD"/>
</dbReference>
<keyword evidence="8" id="KW-1185">Reference proteome</keyword>
<dbReference type="EC" id="2.3.2.27" evidence="3"/>
<dbReference type="SMART" id="SM00185">
    <property type="entry name" value="ARM"/>
    <property type="match status" value="7"/>
</dbReference>
<dbReference type="SUPFAM" id="SSF48371">
    <property type="entry name" value="ARM repeat"/>
    <property type="match status" value="2"/>
</dbReference>
<accession>A0A068UNP6</accession>
<reference evidence="8" key="1">
    <citation type="journal article" date="2014" name="Science">
        <title>The coffee genome provides insight into the convergent evolution of caffeine biosynthesis.</title>
        <authorList>
            <person name="Denoeud F."/>
            <person name="Carretero-Paulet L."/>
            <person name="Dereeper A."/>
            <person name="Droc G."/>
            <person name="Guyot R."/>
            <person name="Pietrella M."/>
            <person name="Zheng C."/>
            <person name="Alberti A."/>
            <person name="Anthony F."/>
            <person name="Aprea G."/>
            <person name="Aury J.M."/>
            <person name="Bento P."/>
            <person name="Bernard M."/>
            <person name="Bocs S."/>
            <person name="Campa C."/>
            <person name="Cenci A."/>
            <person name="Combes M.C."/>
            <person name="Crouzillat D."/>
            <person name="Da Silva C."/>
            <person name="Daddiego L."/>
            <person name="De Bellis F."/>
            <person name="Dussert S."/>
            <person name="Garsmeur O."/>
            <person name="Gayraud T."/>
            <person name="Guignon V."/>
            <person name="Jahn K."/>
            <person name="Jamilloux V."/>
            <person name="Joet T."/>
            <person name="Labadie K."/>
            <person name="Lan T."/>
            <person name="Leclercq J."/>
            <person name="Lepelley M."/>
            <person name="Leroy T."/>
            <person name="Li L.T."/>
            <person name="Librado P."/>
            <person name="Lopez L."/>
            <person name="Munoz A."/>
            <person name="Noel B."/>
            <person name="Pallavicini A."/>
            <person name="Perrotta G."/>
            <person name="Poncet V."/>
            <person name="Pot D."/>
            <person name="Priyono X."/>
            <person name="Rigoreau M."/>
            <person name="Rouard M."/>
            <person name="Rozas J."/>
            <person name="Tranchant-Dubreuil C."/>
            <person name="VanBuren R."/>
            <person name="Zhang Q."/>
            <person name="Andrade A.C."/>
            <person name="Argout X."/>
            <person name="Bertrand B."/>
            <person name="de Kochko A."/>
            <person name="Graziosi G."/>
            <person name="Henry R.J."/>
            <person name="Jayarama X."/>
            <person name="Ming R."/>
            <person name="Nagai C."/>
            <person name="Rounsley S."/>
            <person name="Sankoff D."/>
            <person name="Giuliano G."/>
            <person name="Albert V.A."/>
            <person name="Wincker P."/>
            <person name="Lashermes P."/>
        </authorList>
    </citation>
    <scope>NUCLEOTIDE SEQUENCE [LARGE SCALE GENOMIC DNA]</scope>
    <source>
        <strain evidence="8">cv. DH200-94</strain>
    </source>
</reference>
<dbReference type="InterPro" id="IPR016024">
    <property type="entry name" value="ARM-type_fold"/>
</dbReference>
<comment type="pathway">
    <text evidence="2">Protein modification; protein ubiquitination.</text>
</comment>
<keyword evidence="4" id="KW-0808">Transferase</keyword>
<gene>
    <name evidence="7" type="ORF">GSCOC_T00028432001</name>
</gene>
<feature type="domain" description="U-box" evidence="6">
    <location>
        <begin position="252"/>
        <end position="331"/>
    </location>
</feature>
<dbReference type="InterPro" id="IPR011989">
    <property type="entry name" value="ARM-like"/>
</dbReference>
<dbReference type="CDD" id="cd16664">
    <property type="entry name" value="RING-Ubox_PUB"/>
    <property type="match status" value="1"/>
</dbReference>
<name>A0A068UNP6_COFCA</name>
<evidence type="ECO:0000256" key="1">
    <source>
        <dbReference type="ARBA" id="ARBA00000900"/>
    </source>
</evidence>
<dbReference type="Gramene" id="CDP09203">
    <property type="protein sequence ID" value="CDP09203"/>
    <property type="gene ID" value="GSCOC_T00028432001"/>
</dbReference>
<dbReference type="Pfam" id="PF04564">
    <property type="entry name" value="U-box"/>
    <property type="match status" value="1"/>
</dbReference>
<dbReference type="UniPathway" id="UPA00143"/>
<dbReference type="Gene3D" id="1.25.10.10">
    <property type="entry name" value="Leucine-rich Repeat Variant"/>
    <property type="match status" value="2"/>
</dbReference>
<dbReference type="PANTHER" id="PTHR45958:SF14">
    <property type="entry name" value="RING-TYPE E3 UBIQUITIN TRANSFERASE"/>
    <property type="match status" value="1"/>
</dbReference>
<dbReference type="InParanoid" id="A0A068UNP6"/>
<dbReference type="GO" id="GO:0061630">
    <property type="term" value="F:ubiquitin protein ligase activity"/>
    <property type="evidence" value="ECO:0007669"/>
    <property type="project" value="UniProtKB-EC"/>
</dbReference>
<organism evidence="7 8">
    <name type="scientific">Coffea canephora</name>
    <name type="common">Robusta coffee</name>
    <dbReference type="NCBI Taxonomy" id="49390"/>
    <lineage>
        <taxon>Eukaryota</taxon>
        <taxon>Viridiplantae</taxon>
        <taxon>Streptophyta</taxon>
        <taxon>Embryophyta</taxon>
        <taxon>Tracheophyta</taxon>
        <taxon>Spermatophyta</taxon>
        <taxon>Magnoliopsida</taxon>
        <taxon>eudicotyledons</taxon>
        <taxon>Gunneridae</taxon>
        <taxon>Pentapetalae</taxon>
        <taxon>asterids</taxon>
        <taxon>lamiids</taxon>
        <taxon>Gentianales</taxon>
        <taxon>Rubiaceae</taxon>
        <taxon>Ixoroideae</taxon>
        <taxon>Gardenieae complex</taxon>
        <taxon>Bertiereae - Coffeeae clade</taxon>
        <taxon>Coffeeae</taxon>
        <taxon>Coffea</taxon>
    </lineage>
</organism>
<dbReference type="AlphaFoldDB" id="A0A068UNP6"/>
<dbReference type="SMART" id="SM00504">
    <property type="entry name" value="Ubox"/>
    <property type="match status" value="1"/>
</dbReference>
<dbReference type="InterPro" id="IPR045210">
    <property type="entry name" value="RING-Ubox_PUB"/>
</dbReference>
<dbReference type="PhylomeDB" id="A0A068UNP6"/>
<evidence type="ECO:0000256" key="2">
    <source>
        <dbReference type="ARBA" id="ARBA00004906"/>
    </source>
</evidence>
<dbReference type="OrthoDB" id="629492at2759"/>
<evidence type="ECO:0000259" key="6">
    <source>
        <dbReference type="PROSITE" id="PS51698"/>
    </source>
</evidence>
<dbReference type="PANTHER" id="PTHR45958">
    <property type="entry name" value="RING-TYPE E3 UBIQUITIN TRANSFERASE"/>
    <property type="match status" value="1"/>
</dbReference>
<dbReference type="InterPro" id="IPR052608">
    <property type="entry name" value="U-box_domain_protein"/>
</dbReference>
<dbReference type="STRING" id="49390.A0A068UNP6"/>
<evidence type="ECO:0000313" key="7">
    <source>
        <dbReference type="EMBL" id="CDP09203.1"/>
    </source>
</evidence>
<sequence>MEMASSSSSHAAVEAIHRALSDVSVSDDRQYAWENARRFSGYAKRMHFLVNQLLRSTVPENLPPSVLTALKGITVDLTQVAETLAVYKHKSKIFVLINCLELCASLQERTLAIAAWLALLGSAVQDDGIPDLQNKIADLSRDMKQAHFRVTENEERVYCTLKKEGQGRQCSKAVQSAMVMDLARALGIDSNNHLALADQVKLLRNDIGNSSSISDRRILTSLAKIVENWAIQPDILTQKFEFNSEEEGAQLLPFKNFLCPLTKEIMKSPVVLESAQTYEKTAINYWFERCLEDGREPTCPVTGVVLKSLELKPNIGLAGAIDEWVNRNIEVQIKRAVEYLSEDSSSMDSIDRSLDSIYKISEEHPMSRYRVRNEGIVVLILKLLRNSSKVIGSLLRSKALMVLFSMAKDEESRVIMLEEGITRSAIHGLIGSSEKEKEFAVRLLLDFSSDEDFCIKIASEKGALVLLSCMADNLENPSLSHLAEEVLKRIEKVEQNVEHLAVAGRFEPLMKRLCEGPDDVKIEMASVVGRMTLTNSSKEQIACQGARSLVELLSNLDGRAASLQALYNLSCFAENATILTDSAVLPALTEILFENQVVSLELKALAASIIANIVMSPGHWELASADKAGHPLQSESIISSFLGLLLLASPPCKLSVLQILYRIASSPQASESVTTLIRSGDGIKTIITFLEHPEIEHRNYALRLTRVLSERFGEELASALRTSNKFVMLKDKVLDSQSRDGERSDAACILANLSLSENEVKTMLGTGFIKWIVSTLKGQHRNTNGRSSRSNSTMAEGLLGLLLHFCRSSDPQCLGVVKEHQVMTIFRDQLVFASTVRMKQLAALGLKYLSESGMSLAAAGDFDPSPPQGFCSSFFICTRALPAHSLCPIHATPCEEGSQLCLLKSNCIKPLVDALSDRDTTVQVAALEALSTLLQENSAGLKRAMGELESLGMANAVVVLFTESRPGELQEKAIGMVDKMLRADSFAHRQSLNQSLVRALVEAFKYGSVMTKSHAQDALTSLKQISGVSGQPSSQSRGQR</sequence>
<protein>
    <recommendedName>
        <fullName evidence="3">RING-type E3 ubiquitin transferase</fullName>
        <ecNumber evidence="3">2.3.2.27</ecNumber>
    </recommendedName>
</protein>
<evidence type="ECO:0000256" key="4">
    <source>
        <dbReference type="ARBA" id="ARBA00022679"/>
    </source>
</evidence>